<proteinExistence type="predicted"/>
<evidence type="ECO:0000313" key="2">
    <source>
        <dbReference type="Proteomes" id="UP001163321"/>
    </source>
</evidence>
<comment type="caution">
    <text evidence="1">The sequence shown here is derived from an EMBL/GenBank/DDBJ whole genome shotgun (WGS) entry which is preliminary data.</text>
</comment>
<name>A0ACC0VY76_9STRA</name>
<dbReference type="EMBL" id="CM047584">
    <property type="protein sequence ID" value="KAI9911483.1"/>
    <property type="molecule type" value="Genomic_DNA"/>
</dbReference>
<keyword evidence="2" id="KW-1185">Reference proteome</keyword>
<reference evidence="1 2" key="1">
    <citation type="journal article" date="2022" name="bioRxiv">
        <title>The genome of the oomycete Peronosclerospora sorghi, a cosmopolitan pathogen of maize and sorghum, is inflated with dispersed pseudogenes.</title>
        <authorList>
            <person name="Fletcher K."/>
            <person name="Martin F."/>
            <person name="Isakeit T."/>
            <person name="Cavanaugh K."/>
            <person name="Magill C."/>
            <person name="Michelmore R."/>
        </authorList>
    </citation>
    <scope>NUCLEOTIDE SEQUENCE [LARGE SCALE GENOMIC DNA]</scope>
    <source>
        <strain evidence="1">P6</strain>
    </source>
</reference>
<accession>A0ACC0VY76</accession>
<sequence length="266" mass="29542">MFRYHIEPLILAGDFNVDNQTFRDEVTNLELTLKAHEPHRIRNQRYTSDPHTNVLVGRDGAADDNKCESKYEDSWGPHKAGVYTPSEKTRTTCSKQDGGDNKCYCPCCPLSGWITFSMPKYRQFSTVLSTNSSSFGITAPYQQPSTCPTLEALVDQVSIFTAGWSDANGTTKMTMRDLSDHYPVLGKFTFPLTRGKGMDNDPSTYHLDGCSYHSDCALGDSVCLCKGPQCYCKGNHTEGSKLDTDHPVNRNCLLDSDLGKCFCGPK</sequence>
<dbReference type="Proteomes" id="UP001163321">
    <property type="component" value="Chromosome 5"/>
</dbReference>
<protein>
    <submittedName>
        <fullName evidence="1">Uncharacterized protein</fullName>
    </submittedName>
</protein>
<evidence type="ECO:0000313" key="1">
    <source>
        <dbReference type="EMBL" id="KAI9911483.1"/>
    </source>
</evidence>
<organism evidence="1 2">
    <name type="scientific">Peronosclerospora sorghi</name>
    <dbReference type="NCBI Taxonomy" id="230839"/>
    <lineage>
        <taxon>Eukaryota</taxon>
        <taxon>Sar</taxon>
        <taxon>Stramenopiles</taxon>
        <taxon>Oomycota</taxon>
        <taxon>Peronosporomycetes</taxon>
        <taxon>Peronosporales</taxon>
        <taxon>Peronosporaceae</taxon>
        <taxon>Peronosclerospora</taxon>
    </lineage>
</organism>
<gene>
    <name evidence="1" type="ORF">PsorP6_009249</name>
</gene>